<reference evidence="8 9" key="1">
    <citation type="journal article" date="2018" name="Microb. Genom.">
        <title>Expanding an expanded genome: long-read sequencing of Trypanosoma cruzi.</title>
        <authorList>
            <person name="Berna L."/>
            <person name="Rodriguez M."/>
            <person name="Chiribao M.L."/>
            <person name="Parodi-Talice A."/>
            <person name="Pita S."/>
            <person name="Rijo G."/>
            <person name="Alvarez-Valin F."/>
            <person name="Robello C."/>
        </authorList>
    </citation>
    <scope>NUCLEOTIDE SEQUENCE [LARGE SCALE GENOMIC DNA]</scope>
    <source>
        <strain evidence="8 9">Dm28c</strain>
    </source>
</reference>
<keyword evidence="4 6" id="KW-0698">rRNA processing</keyword>
<dbReference type="VEuPathDB" id="TriTrypDB:TcCLB.510575.120"/>
<evidence type="ECO:0000256" key="4">
    <source>
        <dbReference type="ARBA" id="ARBA00022552"/>
    </source>
</evidence>
<dbReference type="InterPro" id="IPR009292">
    <property type="entry name" value="RRP36"/>
</dbReference>
<evidence type="ECO:0000313" key="9">
    <source>
        <dbReference type="Proteomes" id="UP000246121"/>
    </source>
</evidence>
<comment type="caution">
    <text evidence="8">The sequence shown here is derived from an EMBL/GenBank/DDBJ whole genome shotgun (WGS) entry which is preliminary data.</text>
</comment>
<sequence length="212" mass="25038">MDDDTSDGPPPERSARVRPKHRSALPAVRRQRAVDPRFSDLYGAVDQKQFEVHYKFLREQQEEEETHRRNRIRRLKCIARRGELEASGADLEEYDLSETEREVFGEDHLDELSAMKLLPLQEVQRELQQLQRESQLHVSRTKGRHVQSRRDTLRKEIIKREALAVKEGKKQRPFIPKRAHLKREILADTFERLERKGGKGAVEKYVGRKSRR</sequence>
<dbReference type="GO" id="GO:0000462">
    <property type="term" value="P:maturation of SSU-rRNA from tricistronic rRNA transcript (SSU-rRNA, 5.8S rRNA, LSU-rRNA)"/>
    <property type="evidence" value="ECO:0007669"/>
    <property type="project" value="TreeGrafter"/>
</dbReference>
<dbReference type="AlphaFoldDB" id="A0A2V2V7H9"/>
<evidence type="ECO:0000256" key="5">
    <source>
        <dbReference type="ARBA" id="ARBA00023242"/>
    </source>
</evidence>
<keyword evidence="3 6" id="KW-0690">Ribosome biogenesis</keyword>
<dbReference type="VEuPathDB" id="TriTrypDB:TcBrA4_0055180"/>
<dbReference type="VEuPathDB" id="TriTrypDB:TcG_03707"/>
<dbReference type="PANTHER" id="PTHR21738:SF0">
    <property type="entry name" value="RIBOSOMAL RNA PROCESSING PROTEIN 36 HOMOLOG"/>
    <property type="match status" value="1"/>
</dbReference>
<comment type="function">
    <text evidence="6">Component of the 90S pre-ribosome involved in the maturation of rRNAs. Required for early cleavages of the pre-RNAs in the 40S ribosomal subunit maturation pathway.</text>
</comment>
<dbReference type="VEuPathDB" id="TriTrypDB:ECC02_005306"/>
<dbReference type="VEuPathDB" id="TriTrypDB:C3747_51g162"/>
<dbReference type="Pfam" id="PF06102">
    <property type="entry name" value="RRP36"/>
    <property type="match status" value="1"/>
</dbReference>
<dbReference type="VEuPathDB" id="TriTrypDB:TcYC6_0025380"/>
<comment type="subunit">
    <text evidence="6">Associates with 90S and pre-40S pre-ribosomal particles.</text>
</comment>
<evidence type="ECO:0000313" key="8">
    <source>
        <dbReference type="EMBL" id="PWU92340.1"/>
    </source>
</evidence>
<dbReference type="VEuPathDB" id="TriTrypDB:BCY84_19920"/>
<dbReference type="PANTHER" id="PTHR21738">
    <property type="entry name" value="RIBOSOMAL RNA PROCESSING PROTEIN 36 HOMOLOG"/>
    <property type="match status" value="1"/>
</dbReference>
<dbReference type="GO" id="GO:0030686">
    <property type="term" value="C:90S preribosome"/>
    <property type="evidence" value="ECO:0007669"/>
    <property type="project" value="TreeGrafter"/>
</dbReference>
<comment type="subcellular location">
    <subcellularLocation>
        <location evidence="1 6">Nucleus</location>
        <location evidence="1 6">Nucleolus</location>
    </subcellularLocation>
</comment>
<dbReference type="VEuPathDB" id="TriTrypDB:TCDM_05663"/>
<protein>
    <recommendedName>
        <fullName evidence="6">rRNA biogenesis protein RRP36</fullName>
    </recommendedName>
</protein>
<dbReference type="VEuPathDB" id="TriTrypDB:TcCL_ESM05309"/>
<evidence type="ECO:0000256" key="6">
    <source>
        <dbReference type="RuleBase" id="RU368027"/>
    </source>
</evidence>
<dbReference type="VEuPathDB" id="TriTrypDB:C4B63_38g60"/>
<dbReference type="GO" id="GO:0005730">
    <property type="term" value="C:nucleolus"/>
    <property type="evidence" value="ECO:0007669"/>
    <property type="project" value="UniProtKB-SubCell"/>
</dbReference>
<dbReference type="Proteomes" id="UP000246121">
    <property type="component" value="Unassembled WGS sequence"/>
</dbReference>
<evidence type="ECO:0000256" key="2">
    <source>
        <dbReference type="ARBA" id="ARBA00009418"/>
    </source>
</evidence>
<feature type="region of interest" description="Disordered" evidence="7">
    <location>
        <begin position="1"/>
        <end position="31"/>
    </location>
</feature>
<evidence type="ECO:0000256" key="3">
    <source>
        <dbReference type="ARBA" id="ARBA00022517"/>
    </source>
</evidence>
<dbReference type="VEuPathDB" id="TriTrypDB:TcCLB.510243.110"/>
<dbReference type="EMBL" id="PRFA01000038">
    <property type="protein sequence ID" value="PWU92340.1"/>
    <property type="molecule type" value="Genomic_DNA"/>
</dbReference>
<organism evidence="8 9">
    <name type="scientific">Trypanosoma cruzi</name>
    <dbReference type="NCBI Taxonomy" id="5693"/>
    <lineage>
        <taxon>Eukaryota</taxon>
        <taxon>Discoba</taxon>
        <taxon>Euglenozoa</taxon>
        <taxon>Kinetoplastea</taxon>
        <taxon>Metakinetoplastina</taxon>
        <taxon>Trypanosomatida</taxon>
        <taxon>Trypanosomatidae</taxon>
        <taxon>Trypanosoma</taxon>
        <taxon>Schizotrypanum</taxon>
    </lineage>
</organism>
<gene>
    <name evidence="8" type="ORF">C4B63_38g60</name>
</gene>
<dbReference type="VEuPathDB" id="TriTrypDB:Tc_MARK_5919"/>
<evidence type="ECO:0000256" key="1">
    <source>
        <dbReference type="ARBA" id="ARBA00004604"/>
    </source>
</evidence>
<dbReference type="VEuPathDB" id="TriTrypDB:TCSYLVIO_007192"/>
<proteinExistence type="inferred from homology"/>
<name>A0A2V2V7H9_TRYCR</name>
<comment type="similarity">
    <text evidence="2 6">Belongs to the RRP36 family.</text>
</comment>
<accession>A0A2V2V7H9</accession>
<evidence type="ECO:0000256" key="7">
    <source>
        <dbReference type="SAM" id="MobiDB-lite"/>
    </source>
</evidence>
<keyword evidence="6" id="KW-0687">Ribonucleoprotein</keyword>
<keyword evidence="5 6" id="KW-0539">Nucleus</keyword>